<dbReference type="GO" id="GO:0009055">
    <property type="term" value="F:electron transfer activity"/>
    <property type="evidence" value="ECO:0007669"/>
    <property type="project" value="InterPro"/>
</dbReference>
<feature type="binding site" evidence="11">
    <location>
        <position position="99"/>
    </location>
    <ligand>
        <name>pyrroloquinoline quinone</name>
        <dbReference type="ChEBI" id="CHEBI:58442"/>
    </ligand>
</feature>
<dbReference type="EMBL" id="FUYM01000010">
    <property type="protein sequence ID" value="SKB99136.1"/>
    <property type="molecule type" value="Genomic_DNA"/>
</dbReference>
<dbReference type="SUPFAM" id="SSF50998">
    <property type="entry name" value="Quinoprotein alcohol dehydrogenase-like"/>
    <property type="match status" value="1"/>
</dbReference>
<dbReference type="Gene3D" id="1.10.760.10">
    <property type="entry name" value="Cytochrome c-like domain"/>
    <property type="match status" value="1"/>
</dbReference>
<dbReference type="InterPro" id="IPR017512">
    <property type="entry name" value="PQQ_MeOH/EtOH_DH"/>
</dbReference>
<evidence type="ECO:0000256" key="1">
    <source>
        <dbReference type="ARBA" id="ARBA00008156"/>
    </source>
</evidence>
<keyword evidence="8 12" id="KW-0408">Iron</keyword>
<feature type="region of interest" description="Disordered" evidence="14">
    <location>
        <begin position="694"/>
        <end position="716"/>
    </location>
</feature>
<protein>
    <submittedName>
        <fullName evidence="16">Quinohemoprotein ethanol dehydrogenase</fullName>
    </submittedName>
</protein>
<dbReference type="RefSeq" id="WP_235862742.1">
    <property type="nucleotide sequence ID" value="NZ_FUYM01000010.1"/>
</dbReference>
<dbReference type="Pfam" id="PF13442">
    <property type="entry name" value="Cytochrome_CBB3"/>
    <property type="match status" value="1"/>
</dbReference>
<dbReference type="GO" id="GO:0016020">
    <property type="term" value="C:membrane"/>
    <property type="evidence" value="ECO:0007669"/>
    <property type="project" value="InterPro"/>
</dbReference>
<dbReference type="AlphaFoldDB" id="A0A1T5FSL1"/>
<dbReference type="GO" id="GO:0016614">
    <property type="term" value="F:oxidoreductase activity, acting on CH-OH group of donors"/>
    <property type="evidence" value="ECO:0007669"/>
    <property type="project" value="InterPro"/>
</dbReference>
<feature type="binding site" description="axial binding residue" evidence="12">
    <location>
        <position position="627"/>
    </location>
    <ligand>
        <name>heme c</name>
        <dbReference type="ChEBI" id="CHEBI:61717"/>
    </ligand>
    <ligandPart>
        <name>Fe</name>
        <dbReference type="ChEBI" id="CHEBI:18248"/>
    </ligandPart>
</feature>
<dbReference type="InterPro" id="IPR002372">
    <property type="entry name" value="PQQ_rpt_dom"/>
</dbReference>
<evidence type="ECO:0000256" key="11">
    <source>
        <dbReference type="PIRSR" id="PIRSR617512-2"/>
    </source>
</evidence>
<comment type="cofactor">
    <cofactor evidence="11">
        <name>heme c</name>
        <dbReference type="ChEBI" id="CHEBI:61717"/>
    </cofactor>
    <text evidence="11">Binds 1 heme c group per subunit.</text>
</comment>
<dbReference type="SMART" id="SM00564">
    <property type="entry name" value="PQQ"/>
    <property type="match status" value="5"/>
</dbReference>
<feature type="compositionally biased region" description="Polar residues" evidence="14">
    <location>
        <begin position="702"/>
        <end position="716"/>
    </location>
</feature>
<comment type="similarity">
    <text evidence="1">Belongs to the bacterial PQQ dehydrogenase family.</text>
</comment>
<keyword evidence="6 11" id="KW-0634">PQQ</keyword>
<keyword evidence="9 13" id="KW-1015">Disulfide bond</keyword>
<dbReference type="STRING" id="439228.SAMN06295920_110180"/>
<evidence type="ECO:0000256" key="10">
    <source>
        <dbReference type="PIRSR" id="PIRSR617512-1"/>
    </source>
</evidence>
<dbReference type="Pfam" id="PF01011">
    <property type="entry name" value="PQQ"/>
    <property type="match status" value="2"/>
</dbReference>
<keyword evidence="3 12" id="KW-0479">Metal-binding</keyword>
<feature type="binding site" evidence="11">
    <location>
        <position position="151"/>
    </location>
    <ligand>
        <name>pyrroloquinoline quinone</name>
        <dbReference type="ChEBI" id="CHEBI:58442"/>
    </ligand>
</feature>
<keyword evidence="4" id="KW-0732">Signal</keyword>
<evidence type="ECO:0000256" key="5">
    <source>
        <dbReference type="ARBA" id="ARBA00022837"/>
    </source>
</evidence>
<accession>A0A1T5FSL1</accession>
<dbReference type="SUPFAM" id="SSF46626">
    <property type="entry name" value="Cytochrome c"/>
    <property type="match status" value="1"/>
</dbReference>
<evidence type="ECO:0000256" key="8">
    <source>
        <dbReference type="ARBA" id="ARBA00023004"/>
    </source>
</evidence>
<sequence length="716" mass="77394">MSRFTGKAGLIGIAIGVIVLAGQISAGQDMAKRGHTQRPAGDVDDARMLAASNEPENWLLNGGTFGGERYSLLDQINTVNVGRLQPAWYFEYDTTRGQEAEPIVVDGVMYVSTSWSKVYALDAATGRQLWFYDPEVAGADGAKACCDVVNRGVAVYEGKVFVGALDGRLIALDARTGKVVWSTMTIDPESMQTITGAPRVVRGKVIIGNAGADFGVRGHVSAYDAATGKLAWRFYLVPGDPEKGPDGAASDEIMEKLVRPTWAGDYASYGGGGTAWQTIMYDPDFNRIYIGTGNGSPWNPKYRTAGKGDNLFLCSVVALDADTGKYIWHYQENPQEAWDYNSTQPMILAELDIEGRRRKVLMHAPKNGFFYVIDRQTGRLISAAPTVPTTWASRIDIATGRPVEPANARYTEGPFLAKPGTAGSHNWHAMAFSPKTGLAYLPVAENQSLLQTNPDFRPVPMGPFNHGVISRHGAGASYLLAWDPVKQREAWRVPYRGGGVLATAGGLLFQGRGTVIGEFVALRADDGRQLWSWPTPNGIQAAAVTYMVGGVQYVAISTGAGAGAMTGGAEARMRQPGRMAAFRIGGKATLPREPDPAPPANPAPGPFAQEVVDRGAAVYRNYCYRCHGPDAISSNVIPDLRRSAYLPDKEAWRAVVWDGALESSGMIGWSRYLESEQIEELRAYVSWEATRLKNGQAPGARQTGSRRSSQAVVQEQ</sequence>
<keyword evidence="2 11" id="KW-0349">Heme</keyword>
<evidence type="ECO:0000259" key="15">
    <source>
        <dbReference type="PROSITE" id="PS51007"/>
    </source>
</evidence>
<feature type="binding site" evidence="11">
    <location>
        <position position="366"/>
    </location>
    <ligand>
        <name>pyrroloquinoline quinone</name>
        <dbReference type="ChEBI" id="CHEBI:58442"/>
    </ligand>
</feature>
<feature type="disulfide bond" evidence="13">
    <location>
        <begin position="145"/>
        <end position="146"/>
    </location>
</feature>
<evidence type="ECO:0000256" key="6">
    <source>
        <dbReference type="ARBA" id="ARBA00022891"/>
    </source>
</evidence>
<dbReference type="CDD" id="cd10279">
    <property type="entry name" value="PQQ_ADH_II"/>
    <property type="match status" value="1"/>
</dbReference>
<evidence type="ECO:0000256" key="2">
    <source>
        <dbReference type="ARBA" id="ARBA00022617"/>
    </source>
</evidence>
<reference evidence="17" key="1">
    <citation type="submission" date="2017-02" db="EMBL/GenBank/DDBJ databases">
        <authorList>
            <person name="Varghese N."/>
            <person name="Submissions S."/>
        </authorList>
    </citation>
    <scope>NUCLEOTIDE SEQUENCE [LARGE SCALE GENOMIC DNA]</scope>
    <source>
        <strain evidence="17">UM2</strain>
    </source>
</reference>
<comment type="cofactor">
    <cofactor evidence="11">
        <name>pyrroloquinoline quinone</name>
        <dbReference type="ChEBI" id="CHEBI:58442"/>
    </cofactor>
    <text evidence="11">Binds 1 PQQ group per subunit.</text>
</comment>
<dbReference type="GO" id="GO:0020037">
    <property type="term" value="F:heme binding"/>
    <property type="evidence" value="ECO:0007669"/>
    <property type="project" value="InterPro"/>
</dbReference>
<evidence type="ECO:0000256" key="3">
    <source>
        <dbReference type="ARBA" id="ARBA00022723"/>
    </source>
</evidence>
<dbReference type="InterPro" id="IPR018391">
    <property type="entry name" value="PQQ_b-propeller_rpt"/>
</dbReference>
<dbReference type="Proteomes" id="UP000189818">
    <property type="component" value="Unassembled WGS sequence"/>
</dbReference>
<evidence type="ECO:0000256" key="13">
    <source>
        <dbReference type="PIRSR" id="PIRSR617512-4"/>
    </source>
</evidence>
<feature type="binding site" evidence="11">
    <location>
        <begin position="211"/>
        <end position="212"/>
    </location>
    <ligand>
        <name>pyrroloquinoline quinone</name>
        <dbReference type="ChEBI" id="CHEBI:58442"/>
    </ligand>
</feature>
<dbReference type="InterPro" id="IPR011047">
    <property type="entry name" value="Quinoprotein_ADH-like_sf"/>
</dbReference>
<dbReference type="GO" id="GO:0005509">
    <property type="term" value="F:calcium ion binding"/>
    <property type="evidence" value="ECO:0007669"/>
    <property type="project" value="InterPro"/>
</dbReference>
<dbReference type="PROSITE" id="PS51007">
    <property type="entry name" value="CYTC"/>
    <property type="match status" value="1"/>
</dbReference>
<gene>
    <name evidence="16" type="ORF">SAMN06295920_110180</name>
</gene>
<evidence type="ECO:0000256" key="4">
    <source>
        <dbReference type="ARBA" id="ARBA00022729"/>
    </source>
</evidence>
<feature type="active site" description="Proton acceptor" evidence="10">
    <location>
        <position position="339"/>
    </location>
</feature>
<keyword evidence="7" id="KW-0560">Oxidoreductase</keyword>
<evidence type="ECO:0000256" key="7">
    <source>
        <dbReference type="ARBA" id="ARBA00023002"/>
    </source>
</evidence>
<feature type="binding site" evidence="11">
    <location>
        <position position="195"/>
    </location>
    <ligand>
        <name>pyrroloquinoline quinone</name>
        <dbReference type="ChEBI" id="CHEBI:58442"/>
    </ligand>
</feature>
<feature type="binding site" description="covalent" evidence="11">
    <location>
        <position position="623"/>
    </location>
    <ligand>
        <name>heme c</name>
        <dbReference type="ChEBI" id="CHEBI:61717"/>
    </ligand>
</feature>
<evidence type="ECO:0000256" key="12">
    <source>
        <dbReference type="PIRSR" id="PIRSR617512-3"/>
    </source>
</evidence>
<organism evidence="16 17">
    <name type="scientific">Rhizorhabdus histidinilytica</name>
    <dbReference type="NCBI Taxonomy" id="439228"/>
    <lineage>
        <taxon>Bacteria</taxon>
        <taxon>Pseudomonadati</taxon>
        <taxon>Pseudomonadota</taxon>
        <taxon>Alphaproteobacteria</taxon>
        <taxon>Sphingomonadales</taxon>
        <taxon>Sphingomonadaceae</taxon>
        <taxon>Rhizorhabdus</taxon>
    </lineage>
</organism>
<feature type="binding site" description="covalent" evidence="11">
    <location>
        <position position="626"/>
    </location>
    <ligand>
        <name>heme c</name>
        <dbReference type="ChEBI" id="CHEBI:61717"/>
    </ligand>
</feature>
<evidence type="ECO:0000313" key="17">
    <source>
        <dbReference type="Proteomes" id="UP000189818"/>
    </source>
</evidence>
<keyword evidence="17" id="KW-1185">Reference proteome</keyword>
<feature type="domain" description="Cytochrome c" evidence="15">
    <location>
        <begin position="610"/>
        <end position="689"/>
    </location>
</feature>
<evidence type="ECO:0000256" key="14">
    <source>
        <dbReference type="SAM" id="MobiDB-lite"/>
    </source>
</evidence>
<evidence type="ECO:0000256" key="9">
    <source>
        <dbReference type="ARBA" id="ARBA00023157"/>
    </source>
</evidence>
<dbReference type="Gene3D" id="2.140.10.10">
    <property type="entry name" value="Quinoprotein alcohol dehydrogenase-like superfamily"/>
    <property type="match status" value="1"/>
</dbReference>
<feature type="binding site" evidence="12">
    <location>
        <position position="339"/>
    </location>
    <ligand>
        <name>Ca(2+)</name>
        <dbReference type="ChEBI" id="CHEBI:29108"/>
    </ligand>
</feature>
<feature type="binding site" evidence="11">
    <location>
        <begin position="426"/>
        <end position="427"/>
    </location>
    <ligand>
        <name>pyrroloquinoline quinone</name>
        <dbReference type="ChEBI" id="CHEBI:58442"/>
    </ligand>
</feature>
<dbReference type="NCBIfam" id="TIGR03075">
    <property type="entry name" value="PQQ_enz_alc_DH"/>
    <property type="match status" value="1"/>
</dbReference>
<feature type="binding site" description="axial binding residue" evidence="12">
    <location>
        <position position="666"/>
    </location>
    <ligand>
        <name>heme c</name>
        <dbReference type="ChEBI" id="CHEBI:61717"/>
    </ligand>
    <ligandPart>
        <name>Fe</name>
        <dbReference type="ChEBI" id="CHEBI:18248"/>
    </ligandPart>
</feature>
<keyword evidence="5 12" id="KW-0106">Calcium</keyword>
<dbReference type="PANTHER" id="PTHR32303">
    <property type="entry name" value="QUINOPROTEIN ALCOHOL DEHYDROGENASE (CYTOCHROME C)"/>
    <property type="match status" value="1"/>
</dbReference>
<comment type="cofactor">
    <cofactor evidence="12">
        <name>Ca(2+)</name>
        <dbReference type="ChEBI" id="CHEBI:29108"/>
    </cofactor>
    <text evidence="12">Binds 1 Ca(2+) ion per subunit.</text>
</comment>
<proteinExistence type="inferred from homology"/>
<evidence type="ECO:0000313" key="16">
    <source>
        <dbReference type="EMBL" id="SKB99136.1"/>
    </source>
</evidence>
<feature type="binding site" evidence="11">
    <location>
        <position position="274"/>
    </location>
    <ligand>
        <name>pyrroloquinoline quinone</name>
        <dbReference type="ChEBI" id="CHEBI:58442"/>
    </ligand>
</feature>
<name>A0A1T5FSL1_9SPHN</name>
<dbReference type="InterPro" id="IPR036909">
    <property type="entry name" value="Cyt_c-like_dom_sf"/>
</dbReference>
<dbReference type="InterPro" id="IPR009056">
    <property type="entry name" value="Cyt_c-like_dom"/>
</dbReference>
<feature type="binding site" evidence="12">
    <location>
        <position position="294"/>
    </location>
    <ligand>
        <name>Ca(2+)</name>
        <dbReference type="ChEBI" id="CHEBI:29108"/>
    </ligand>
</feature>